<dbReference type="PROSITE" id="PS50943">
    <property type="entry name" value="HTH_CROC1"/>
    <property type="match status" value="1"/>
</dbReference>
<comment type="caution">
    <text evidence="2">The sequence shown here is derived from an EMBL/GenBank/DDBJ whole genome shotgun (WGS) entry which is preliminary data.</text>
</comment>
<dbReference type="GO" id="GO:0003677">
    <property type="term" value="F:DNA binding"/>
    <property type="evidence" value="ECO:0007669"/>
    <property type="project" value="InterPro"/>
</dbReference>
<dbReference type="Proteomes" id="UP000231322">
    <property type="component" value="Unassembled WGS sequence"/>
</dbReference>
<dbReference type="AlphaFoldDB" id="A0A2G7HJ34"/>
<dbReference type="Pfam" id="PF12844">
    <property type="entry name" value="HTH_19"/>
    <property type="match status" value="1"/>
</dbReference>
<sequence>MLRRNPQVAVIKTKEYRRIRNLSISKLSYKSKIARSYITELEEGKYENPGLKVICNLCKTLKITPNELIDQELWRWW</sequence>
<evidence type="ECO:0000259" key="1">
    <source>
        <dbReference type="PROSITE" id="PS50943"/>
    </source>
</evidence>
<evidence type="ECO:0000313" key="2">
    <source>
        <dbReference type="EMBL" id="PIH05141.1"/>
    </source>
</evidence>
<dbReference type="CDD" id="cd00093">
    <property type="entry name" value="HTH_XRE"/>
    <property type="match status" value="1"/>
</dbReference>
<evidence type="ECO:0000313" key="3">
    <source>
        <dbReference type="Proteomes" id="UP000231322"/>
    </source>
</evidence>
<dbReference type="EMBL" id="PEIK01000003">
    <property type="protein sequence ID" value="PIH05141.1"/>
    <property type="molecule type" value="Genomic_DNA"/>
</dbReference>
<dbReference type="Gene3D" id="1.10.260.40">
    <property type="entry name" value="lambda repressor-like DNA-binding domains"/>
    <property type="match status" value="1"/>
</dbReference>
<dbReference type="SUPFAM" id="SSF47413">
    <property type="entry name" value="lambda repressor-like DNA-binding domains"/>
    <property type="match status" value="1"/>
</dbReference>
<protein>
    <submittedName>
        <fullName evidence="2">XRE family transcriptional regulator</fullName>
    </submittedName>
</protein>
<dbReference type="InterPro" id="IPR001387">
    <property type="entry name" value="Cro/C1-type_HTH"/>
</dbReference>
<dbReference type="InterPro" id="IPR010982">
    <property type="entry name" value="Lambda_DNA-bd_dom_sf"/>
</dbReference>
<reference evidence="2 3" key="1">
    <citation type="submission" date="2017-10" db="EMBL/GenBank/DDBJ databases">
        <title>Reclassification of Eubacterium combesii and discrepancies in the nomenclature of botulinum neurotoxin producing clostridia. Request for an Opinion.</title>
        <authorList>
            <person name="Dobritsa A.P."/>
            <person name="Kutumbaka K.K."/>
            <person name="Samadpour M."/>
        </authorList>
    </citation>
    <scope>NUCLEOTIDE SEQUENCE [LARGE SCALE GENOMIC DNA]</scope>
    <source>
        <strain evidence="2 3">DSM 20696</strain>
    </source>
</reference>
<feature type="domain" description="HTH cro/C1-type" evidence="1">
    <location>
        <begin position="14"/>
        <end position="68"/>
    </location>
</feature>
<dbReference type="SMART" id="SM00530">
    <property type="entry name" value="HTH_XRE"/>
    <property type="match status" value="1"/>
</dbReference>
<organism evidence="2 3">
    <name type="scientific">Clostridium combesii</name>
    <dbReference type="NCBI Taxonomy" id="39481"/>
    <lineage>
        <taxon>Bacteria</taxon>
        <taxon>Bacillati</taxon>
        <taxon>Bacillota</taxon>
        <taxon>Clostridia</taxon>
        <taxon>Eubacteriales</taxon>
        <taxon>Clostridiaceae</taxon>
        <taxon>Clostridium</taxon>
    </lineage>
</organism>
<name>A0A2G7HJ34_9CLOT</name>
<proteinExistence type="predicted"/>
<gene>
    <name evidence="2" type="ORF">CS538_04740</name>
</gene>
<keyword evidence="3" id="KW-1185">Reference proteome</keyword>
<accession>A0A2G7HJ34</accession>